<dbReference type="AlphaFoldDB" id="A0A0F4KS74"/>
<dbReference type="STRING" id="1218508.JG29_04660"/>
<dbReference type="NCBIfam" id="NF010217">
    <property type="entry name" value="PRK13678.1-4"/>
    <property type="match status" value="1"/>
</dbReference>
<evidence type="ECO:0000313" key="3">
    <source>
        <dbReference type="EMBL" id="KJY49502.1"/>
    </source>
</evidence>
<evidence type="ECO:0000256" key="1">
    <source>
        <dbReference type="ARBA" id="ARBA00008439"/>
    </source>
</evidence>
<dbReference type="HAMAP" id="MF_01448">
    <property type="entry name" value="UPF0473"/>
    <property type="match status" value="1"/>
</dbReference>
<dbReference type="HOGENOM" id="CLU_146610_2_1_9"/>
<dbReference type="Proteomes" id="UP000033695">
    <property type="component" value="Unassembled WGS sequence"/>
</dbReference>
<comment type="similarity">
    <text evidence="1 2">Belongs to the UPF0473 family.</text>
</comment>
<reference evidence="3 4" key="1">
    <citation type="submission" date="2014-12" db="EMBL/GenBank/DDBJ databases">
        <title>Comparative genomics of the lactic acid bacteria isolated from the honey bee gut.</title>
        <authorList>
            <person name="Ellegaard K.M."/>
            <person name="Tamarit D."/>
            <person name="Javelind E."/>
            <person name="Olofsson T."/>
            <person name="Andersson S.G."/>
            <person name="Vasquez A."/>
        </authorList>
    </citation>
    <scope>NUCLEOTIDE SEQUENCE [LARGE SCALE GENOMIC DNA]</scope>
    <source>
        <strain evidence="3 4">Hon2</strain>
    </source>
</reference>
<dbReference type="PATRIC" id="fig|1218508.4.peg.477"/>
<dbReference type="OrthoDB" id="2086132at2"/>
<dbReference type="EMBL" id="JXBZ01000003">
    <property type="protein sequence ID" value="KJY49502.1"/>
    <property type="molecule type" value="Genomic_DNA"/>
</dbReference>
<accession>A0A0F4KS74</accession>
<protein>
    <recommendedName>
        <fullName evidence="2">UPF0473 protein JG29_04660</fullName>
    </recommendedName>
</protein>
<dbReference type="InterPro" id="IPR009711">
    <property type="entry name" value="UPF0473"/>
</dbReference>
<dbReference type="PANTHER" id="PTHR40066">
    <property type="entry name" value="UPF0473 PROTEIN CBO2561/CLC_2432"/>
    <property type="match status" value="1"/>
</dbReference>
<gene>
    <name evidence="3" type="ORF">JG29_04660</name>
</gene>
<keyword evidence="4" id="KW-1185">Reference proteome</keyword>
<evidence type="ECO:0000256" key="2">
    <source>
        <dbReference type="HAMAP-Rule" id="MF_01448"/>
    </source>
</evidence>
<comment type="caution">
    <text evidence="3">The sequence shown here is derived from an EMBL/GenBank/DDBJ whole genome shotgun (WGS) entry which is preliminary data.</text>
</comment>
<dbReference type="Pfam" id="PF06949">
    <property type="entry name" value="DUF1292"/>
    <property type="match status" value="1"/>
</dbReference>
<sequence>MAKQTDDDREIILSDDQGNEEVYRILFTFEAEEYGKSYVLLYRAADEINAEVEVQAFSYTPDENGDVTSGDLEPIETNDEWDMIQEVLNTFSADDQSEEQ</sequence>
<organism evidence="3 4">
    <name type="scientific">Bombilactobacillus mellis</name>
    <dbReference type="NCBI Taxonomy" id="1218508"/>
    <lineage>
        <taxon>Bacteria</taxon>
        <taxon>Bacillati</taxon>
        <taxon>Bacillota</taxon>
        <taxon>Bacilli</taxon>
        <taxon>Lactobacillales</taxon>
        <taxon>Lactobacillaceae</taxon>
        <taxon>Bombilactobacillus</taxon>
    </lineage>
</organism>
<proteinExistence type="inferred from homology"/>
<dbReference type="RefSeq" id="WP_045922345.1">
    <property type="nucleotide sequence ID" value="NZ_JBHTHW010000004.1"/>
</dbReference>
<evidence type="ECO:0000313" key="4">
    <source>
        <dbReference type="Proteomes" id="UP000033695"/>
    </source>
</evidence>
<name>A0A0F4KS74_9LACO</name>
<dbReference type="PANTHER" id="PTHR40066:SF1">
    <property type="entry name" value="UPF0473 PROTEIN CBO2561_CLC_2432"/>
    <property type="match status" value="1"/>
</dbReference>